<dbReference type="OrthoDB" id="6666876at2759"/>
<evidence type="ECO:0000313" key="3">
    <source>
        <dbReference type="EMBL" id="JAV60092.1"/>
    </source>
</evidence>
<reference evidence="3" key="1">
    <citation type="journal article" date="2016" name="Sci. Rep.">
        <title>Molecular characterization of firefly nuptial gifts: a multi-omics approach sheds light on postcopulatory sexual selection.</title>
        <authorList>
            <person name="Al-Wathiqui N."/>
            <person name="Fallon T.R."/>
            <person name="South A."/>
            <person name="Weng J.K."/>
            <person name="Lewis S.M."/>
        </authorList>
    </citation>
    <scope>NUCLEOTIDE SEQUENCE</scope>
</reference>
<dbReference type="KEGG" id="ppyr:116181973"/>
<feature type="domain" description="C2H2-type" evidence="2">
    <location>
        <begin position="33"/>
        <end position="63"/>
    </location>
</feature>
<dbReference type="EMBL" id="GEZM01085239">
    <property type="protein sequence ID" value="JAV60064.1"/>
    <property type="molecule type" value="Transcribed_RNA"/>
</dbReference>
<dbReference type="RefSeq" id="XP_031359334.1">
    <property type="nucleotide sequence ID" value="XM_031503474.1"/>
</dbReference>
<keyword evidence="1" id="KW-0862">Zinc</keyword>
<dbReference type="GeneID" id="116181973"/>
<dbReference type="SMART" id="SM00355">
    <property type="entry name" value="ZnF_C2H2"/>
    <property type="match status" value="2"/>
</dbReference>
<accession>A0A1Y1KF20</accession>
<dbReference type="PROSITE" id="PS00028">
    <property type="entry name" value="ZINC_FINGER_C2H2_1"/>
    <property type="match status" value="2"/>
</dbReference>
<proteinExistence type="predicted"/>
<dbReference type="EMBL" id="GEZM01085227">
    <property type="protein sequence ID" value="JAV60088.1"/>
    <property type="molecule type" value="Transcribed_RNA"/>
</dbReference>
<dbReference type="EMBL" id="GEZM01085225">
    <property type="protein sequence ID" value="JAV60092.1"/>
    <property type="molecule type" value="Transcribed_RNA"/>
</dbReference>
<dbReference type="RefSeq" id="XP_031359333.1">
    <property type="nucleotide sequence ID" value="XM_031503473.1"/>
</dbReference>
<dbReference type="EMBL" id="GEZM01085240">
    <property type="protein sequence ID" value="JAV60062.1"/>
    <property type="molecule type" value="Transcribed_RNA"/>
</dbReference>
<evidence type="ECO:0000259" key="2">
    <source>
        <dbReference type="PROSITE" id="PS50157"/>
    </source>
</evidence>
<dbReference type="RefSeq" id="XP_031358302.1">
    <property type="nucleotide sequence ID" value="XM_031502442.1"/>
</dbReference>
<keyword evidence="1" id="KW-0479">Metal-binding</keyword>
<sequence>MPSCNKCQANFNNIKSLIVHLRLLHGLTDNSKFCCNEFQCYRDFNSLNSFKKHLSKKHGNHRTNSISNTIAINSINIPITNIIETSSLIDHSSTTDTSKTQNMIIEDNLLLEFQNELKNNTLLFVTDLYGNTTLTRKHVQCVIDKVETLFEKPLRIFETYLSNVISEYNISEKDSKCLNKFLHEFQNTFQSLATEHKRFAFLEKSELFIPPEAYTVGQRYDRFKNNIATPQIYKAQHIPIHKVLKHFILLPNVLLEVLQYLEELNSELVISNIVQTEFWKNKIKGFESRSLVLPLFVYFDEYESGNPLGSHSGIHKLGAVYFSLPFLPIRYRAKLENIFLCLLFHSSDLKDFGSKIIFSKLIEDCNHLESSGITVNISNKYYTIYFSIALLLGDNLGLNTMLGFTQSFRSNYYCRFCKCSRVEMEKLVIQCDNKMRNQNNYRKDVHVNNISETGIKEECVFNTIKSFHVTENYSVDISHDIFEGVAAYDIAEILYQFVFVDKILSVEIINTRIKYFNYGKESNKPPLISLENLKKKKLRMSCAEMKCFILYGGLLLGAIVPEDNQFWKLYLLLRKIIDLVLADVVTNETCCLLKDLIAKHHSLYKELFNTTLKPKYHNLVHYPFIMKQVGPLKHLSSLRFESKHRESKLSANVIASRINITYSLALKHQLKLVHRLNSKQGFSNSINYKNSNPTIITSVLPNFNMLESTSTCSFNNFKDDVKFCKKIEINNSNYEIGSIICIAAKELPIFGCITHIIVNSQEEICFIYEEYKTILFNKHIHSFEICTNTKVTKRILDSNVCYTSNLIISSASNKKYVTLFGGIFV</sequence>
<dbReference type="GeneID" id="116182914"/>
<dbReference type="KEGG" id="ppyr:116182914"/>
<keyword evidence="1" id="KW-0863">Zinc-finger</keyword>
<dbReference type="EMBL" id="GEZM01085226">
    <property type="protein sequence ID" value="JAV60090.1"/>
    <property type="molecule type" value="Transcribed_RNA"/>
</dbReference>
<dbReference type="RefSeq" id="XP_031358295.1">
    <property type="nucleotide sequence ID" value="XM_031502435.1"/>
</dbReference>
<evidence type="ECO:0000256" key="1">
    <source>
        <dbReference type="PROSITE-ProRule" id="PRU00042"/>
    </source>
</evidence>
<organism evidence="3">
    <name type="scientific">Photinus pyralis</name>
    <name type="common">Common eastern firefly</name>
    <name type="synonym">Lampyris pyralis</name>
    <dbReference type="NCBI Taxonomy" id="7054"/>
    <lineage>
        <taxon>Eukaryota</taxon>
        <taxon>Metazoa</taxon>
        <taxon>Ecdysozoa</taxon>
        <taxon>Arthropoda</taxon>
        <taxon>Hexapoda</taxon>
        <taxon>Insecta</taxon>
        <taxon>Pterygota</taxon>
        <taxon>Neoptera</taxon>
        <taxon>Endopterygota</taxon>
        <taxon>Coleoptera</taxon>
        <taxon>Polyphaga</taxon>
        <taxon>Elateriformia</taxon>
        <taxon>Elateroidea</taxon>
        <taxon>Lampyridae</taxon>
        <taxon>Lampyrinae</taxon>
        <taxon>Photinus</taxon>
    </lineage>
</organism>
<dbReference type="EMBL" id="GEZM01085222">
    <property type="protein sequence ID" value="JAV60098.1"/>
    <property type="molecule type" value="Transcribed_RNA"/>
</dbReference>
<dbReference type="EMBL" id="GEZM01085234">
    <property type="protein sequence ID" value="JAV60075.1"/>
    <property type="molecule type" value="Transcribed_RNA"/>
</dbReference>
<dbReference type="Gene3D" id="3.30.160.60">
    <property type="entry name" value="Classic Zinc Finger"/>
    <property type="match status" value="1"/>
</dbReference>
<protein>
    <recommendedName>
        <fullName evidence="2">C2H2-type domain-containing protein</fullName>
    </recommendedName>
</protein>
<dbReference type="PROSITE" id="PS50157">
    <property type="entry name" value="ZINC_FINGER_C2H2_2"/>
    <property type="match status" value="1"/>
</dbReference>
<dbReference type="EMBL" id="GEZM01085230">
    <property type="protein sequence ID" value="JAV60081.1"/>
    <property type="molecule type" value="Transcribed_RNA"/>
</dbReference>
<dbReference type="GO" id="GO:0008270">
    <property type="term" value="F:zinc ion binding"/>
    <property type="evidence" value="ECO:0007669"/>
    <property type="project" value="UniProtKB-KW"/>
</dbReference>
<dbReference type="AlphaFoldDB" id="A0A1Y1KF20"/>
<dbReference type="RefSeq" id="XP_031359336.1">
    <property type="nucleotide sequence ID" value="XM_031503476.1"/>
</dbReference>
<name>A0A1Y1KF20_PHOPY</name>
<dbReference type="RefSeq" id="XP_031359335.1">
    <property type="nucleotide sequence ID" value="XM_031503475.1"/>
</dbReference>
<dbReference type="InterPro" id="IPR013087">
    <property type="entry name" value="Znf_C2H2_type"/>
</dbReference>